<proteinExistence type="predicted"/>
<dbReference type="PANTHER" id="PTHR12537">
    <property type="entry name" value="RNA BINDING PROTEIN PUMILIO-RELATED"/>
    <property type="match status" value="1"/>
</dbReference>
<reference evidence="4 5" key="1">
    <citation type="submission" date="2022-03" db="EMBL/GenBank/DDBJ databases">
        <title>A chromosomal length assembly of Cordylochernes scorpioides.</title>
        <authorList>
            <person name="Zeh D."/>
            <person name="Zeh J."/>
        </authorList>
    </citation>
    <scope>NUCLEOTIDE SEQUENCE [LARGE SCALE GENOMIC DNA]</scope>
    <source>
        <strain evidence="4">IN4F17</strain>
        <tissue evidence="4">Whole Body</tissue>
    </source>
</reference>
<keyword evidence="1" id="KW-0677">Repeat</keyword>
<dbReference type="CDD" id="cd07920">
    <property type="entry name" value="Pumilio"/>
    <property type="match status" value="1"/>
</dbReference>
<dbReference type="Gene3D" id="1.25.10.10">
    <property type="entry name" value="Leucine-rich Repeat Variant"/>
    <property type="match status" value="1"/>
</dbReference>
<dbReference type="InterPro" id="IPR016024">
    <property type="entry name" value="ARM-type_fold"/>
</dbReference>
<dbReference type="SMART" id="SM00025">
    <property type="entry name" value="Pumilio"/>
    <property type="match status" value="8"/>
</dbReference>
<protein>
    <recommendedName>
        <fullName evidence="3">PUM-HD domain-containing protein</fullName>
    </recommendedName>
</protein>
<dbReference type="InterPro" id="IPR033133">
    <property type="entry name" value="PUM-HD"/>
</dbReference>
<feature type="repeat" description="Pumilio" evidence="2">
    <location>
        <begin position="289"/>
        <end position="324"/>
    </location>
</feature>
<feature type="repeat" description="Pumilio" evidence="2">
    <location>
        <begin position="144"/>
        <end position="180"/>
    </location>
</feature>
<dbReference type="PROSITE" id="PS50302">
    <property type="entry name" value="PUM"/>
    <property type="match status" value="5"/>
</dbReference>
<dbReference type="PROSITE" id="PS50303">
    <property type="entry name" value="PUM_HD"/>
    <property type="match status" value="1"/>
</dbReference>
<evidence type="ECO:0000313" key="4">
    <source>
        <dbReference type="EMBL" id="UYV82623.1"/>
    </source>
</evidence>
<evidence type="ECO:0000313" key="5">
    <source>
        <dbReference type="Proteomes" id="UP001235939"/>
    </source>
</evidence>
<name>A0ABY6LN74_9ARAC</name>
<sequence>MRHIQEGIDIEVKKLVENLNKEDDTYLMRSLDIIEKRNLQGDAVKYQTSTSGNITNLPFIIYPSQQVIENSSATFSVPTSTNAKPSIPLDPIVQSRLRELENNLITLENITDDIVRFSKDKNGAKFLQNKLQYGTPQEKKIIFEVVEVQAMAIVYDRFGNYVFQKLLENVSSQECKKLISKLLGNVVSLAFDKFGCRVLQKALELGGLEMNIMIANELKDCIYESAKHKEAKYVIQAIIQFTNPETSEFVVNSFNGHIKELCVNPDGCRMVQWLFEHYTAEQNAILLQEFHACSATLMQDEFGNYVVQHVMEKGSTEDKLKILHDIKNHLIPLSLQKYSSNVVEKCLKLAPASIRRDFIQILCDKEFLIKMAKSIFGNYIVKTMLEVADDDQKEIVLNMLQPYISEIRKLSHGKALAGKMISLLQH</sequence>
<evidence type="ECO:0000256" key="2">
    <source>
        <dbReference type="PROSITE-ProRule" id="PRU00317"/>
    </source>
</evidence>
<dbReference type="InterPro" id="IPR001313">
    <property type="entry name" value="Pumilio_RNA-bd_rpt"/>
</dbReference>
<evidence type="ECO:0000256" key="1">
    <source>
        <dbReference type="ARBA" id="ARBA00022737"/>
    </source>
</evidence>
<feature type="repeat" description="Pumilio" evidence="2">
    <location>
        <begin position="360"/>
        <end position="398"/>
    </location>
</feature>
<organism evidence="4 5">
    <name type="scientific">Cordylochernes scorpioides</name>
    <dbReference type="NCBI Taxonomy" id="51811"/>
    <lineage>
        <taxon>Eukaryota</taxon>
        <taxon>Metazoa</taxon>
        <taxon>Ecdysozoa</taxon>
        <taxon>Arthropoda</taxon>
        <taxon>Chelicerata</taxon>
        <taxon>Arachnida</taxon>
        <taxon>Pseudoscorpiones</taxon>
        <taxon>Cheliferoidea</taxon>
        <taxon>Chernetidae</taxon>
        <taxon>Cordylochernes</taxon>
    </lineage>
</organism>
<dbReference type="PANTHER" id="PTHR12537:SF48">
    <property type="entry name" value="MEIOTIC COILED-COIL PROTEIN 2"/>
    <property type="match status" value="1"/>
</dbReference>
<dbReference type="EMBL" id="CP092884">
    <property type="protein sequence ID" value="UYV82623.1"/>
    <property type="molecule type" value="Genomic_DNA"/>
</dbReference>
<dbReference type="InterPro" id="IPR011989">
    <property type="entry name" value="ARM-like"/>
</dbReference>
<feature type="repeat" description="Pumilio" evidence="2">
    <location>
        <begin position="181"/>
        <end position="216"/>
    </location>
</feature>
<dbReference type="Pfam" id="PF00806">
    <property type="entry name" value="PUF"/>
    <property type="match status" value="7"/>
</dbReference>
<accession>A0ABY6LN74</accession>
<gene>
    <name evidence="4" type="ORF">LAZ67_22000231</name>
</gene>
<evidence type="ECO:0000259" key="3">
    <source>
        <dbReference type="PROSITE" id="PS50303"/>
    </source>
</evidence>
<dbReference type="InterPro" id="IPR033712">
    <property type="entry name" value="Pumilio_RNA-bd"/>
</dbReference>
<dbReference type="SUPFAM" id="SSF48371">
    <property type="entry name" value="ARM repeat"/>
    <property type="match status" value="1"/>
</dbReference>
<feature type="repeat" description="Pumilio" evidence="2">
    <location>
        <begin position="253"/>
        <end position="288"/>
    </location>
</feature>
<feature type="domain" description="PUM-HD" evidence="3">
    <location>
        <begin position="88"/>
        <end position="424"/>
    </location>
</feature>
<dbReference type="Proteomes" id="UP001235939">
    <property type="component" value="Chromosome 22"/>
</dbReference>
<keyword evidence="5" id="KW-1185">Reference proteome</keyword>